<dbReference type="PROSITE" id="PS00622">
    <property type="entry name" value="HTH_LUXR_1"/>
    <property type="match status" value="1"/>
</dbReference>
<dbReference type="OrthoDB" id="3178131at2"/>
<dbReference type="Pfam" id="PF00196">
    <property type="entry name" value="GerE"/>
    <property type="match status" value="1"/>
</dbReference>
<dbReference type="PROSITE" id="PS50043">
    <property type="entry name" value="HTH_LUXR_2"/>
    <property type="match status" value="1"/>
</dbReference>
<evidence type="ECO:0000313" key="5">
    <source>
        <dbReference type="Proteomes" id="UP000655044"/>
    </source>
</evidence>
<dbReference type="GO" id="GO:0005737">
    <property type="term" value="C:cytoplasm"/>
    <property type="evidence" value="ECO:0007669"/>
    <property type="project" value="TreeGrafter"/>
</dbReference>
<dbReference type="Gene3D" id="1.25.40.10">
    <property type="entry name" value="Tetratricopeptide repeat domain"/>
    <property type="match status" value="1"/>
</dbReference>
<evidence type="ECO:0000259" key="3">
    <source>
        <dbReference type="PROSITE" id="PS50043"/>
    </source>
</evidence>
<reference evidence="4" key="1">
    <citation type="submission" date="2021-01" db="EMBL/GenBank/DDBJ databases">
        <title>Whole genome shotgun sequence of Planobispora rosea NBRC 15558.</title>
        <authorList>
            <person name="Komaki H."/>
            <person name="Tamura T."/>
        </authorList>
    </citation>
    <scope>NUCLEOTIDE SEQUENCE</scope>
    <source>
        <strain evidence="4">NBRC 15558</strain>
    </source>
</reference>
<gene>
    <name evidence="4" type="ORF">Pro02_75600</name>
</gene>
<keyword evidence="5" id="KW-1185">Reference proteome</keyword>
<accession>A0A8J3S738</accession>
<dbReference type="EMBL" id="BOOI01000109">
    <property type="protein sequence ID" value="GIH89152.1"/>
    <property type="molecule type" value="Genomic_DNA"/>
</dbReference>
<protein>
    <submittedName>
        <fullName evidence="4">Transcriptional regulator</fullName>
    </submittedName>
</protein>
<dbReference type="InterPro" id="IPR000792">
    <property type="entry name" value="Tscrpt_reg_LuxR_C"/>
</dbReference>
<dbReference type="GO" id="GO:0004016">
    <property type="term" value="F:adenylate cyclase activity"/>
    <property type="evidence" value="ECO:0007669"/>
    <property type="project" value="TreeGrafter"/>
</dbReference>
<dbReference type="Proteomes" id="UP000655044">
    <property type="component" value="Unassembled WGS sequence"/>
</dbReference>
<dbReference type="Pfam" id="PF13191">
    <property type="entry name" value="AAA_16"/>
    <property type="match status" value="1"/>
</dbReference>
<dbReference type="InterPro" id="IPR041664">
    <property type="entry name" value="AAA_16"/>
</dbReference>
<dbReference type="InterPro" id="IPR036388">
    <property type="entry name" value="WH-like_DNA-bd_sf"/>
</dbReference>
<keyword evidence="1" id="KW-0547">Nucleotide-binding</keyword>
<dbReference type="SUPFAM" id="SSF46894">
    <property type="entry name" value="C-terminal effector domain of the bipartite response regulators"/>
    <property type="match status" value="1"/>
</dbReference>
<dbReference type="RefSeq" id="WP_068926350.1">
    <property type="nucleotide sequence ID" value="NZ_BMQP01000073.1"/>
</dbReference>
<dbReference type="PANTHER" id="PTHR16305:SF35">
    <property type="entry name" value="TRANSCRIPTIONAL ACTIVATOR DOMAIN"/>
    <property type="match status" value="1"/>
</dbReference>
<dbReference type="PRINTS" id="PR00038">
    <property type="entry name" value="HTHLUXR"/>
</dbReference>
<comment type="caution">
    <text evidence="4">The sequence shown here is derived from an EMBL/GenBank/DDBJ whole genome shotgun (WGS) entry which is preliminary data.</text>
</comment>
<dbReference type="GO" id="GO:0003677">
    <property type="term" value="F:DNA binding"/>
    <property type="evidence" value="ECO:0007669"/>
    <property type="project" value="InterPro"/>
</dbReference>
<dbReference type="InterPro" id="IPR027417">
    <property type="entry name" value="P-loop_NTPase"/>
</dbReference>
<dbReference type="Gene3D" id="1.10.10.10">
    <property type="entry name" value="Winged helix-like DNA-binding domain superfamily/Winged helix DNA-binding domain"/>
    <property type="match status" value="1"/>
</dbReference>
<dbReference type="PANTHER" id="PTHR16305">
    <property type="entry name" value="TESTICULAR SOLUBLE ADENYLYL CYCLASE"/>
    <property type="match status" value="1"/>
</dbReference>
<dbReference type="GO" id="GO:0005524">
    <property type="term" value="F:ATP binding"/>
    <property type="evidence" value="ECO:0007669"/>
    <property type="project" value="UniProtKB-KW"/>
</dbReference>
<dbReference type="CDD" id="cd06170">
    <property type="entry name" value="LuxR_C_like"/>
    <property type="match status" value="1"/>
</dbReference>
<dbReference type="InterPro" id="IPR016032">
    <property type="entry name" value="Sig_transdc_resp-reg_C-effctor"/>
</dbReference>
<sequence length="921" mass="99593">MSLIDRNDTMADLEDLLAYATQGKGRVALVSGAVATGKTEVLQAFGEAAFEFGALTVSASGSRVERELPFGVIGQLLRDAPLVDQDRERALALLDEGGNAMLTAQREGDDFPELDAHLVHSVCTVLIELAQRCPLVITVDDVHHVDRASLLCLAYLGRRARFAPVLLVLSHCEPGRSSDAFILGELSRQPHCRRLRLPLLSREGVSSLIAERLGQETAEESADSWYAVSGGNPLLAASLVEDYEDYVRASGGEPPSGFVIGVKYGEAVVSCLRRGEPYTLKVARALAVLDTAQALPKLVGGDVQRALHTLTLAGLLERDRFRHPEARAAVLAEVSVNERMELQRSAAVLAYEQGAAPSVVAGHLVEASRVEADWVVPVLEDAARDALREGLVDAAVSYLRLAWRECPDGQHKTRIATMLVRAEWRINPGAPATHLAELAGALRRDSLRGADAVVLTRALLWHGRFDDARDVLTRLSESAEADTQEAQAELAILQPWLRATHPAFLAQARAGHAGSRAAITSVSASRRMDSAMTLADVLTRGPRERVLEAAQRMLQGVRLDEMSMETVENALLTMVYGGWAEKAASWCDVFSVEAAARRAPSRQARLAAIRAEIALRQGDLQDAAHHATTALEIIPASSWGVAVGGPLSSLIIAATAMGDLAVGDQQLDRPVPEAMFATRYGLHYLYARGRYGLAAGHPGLALRDFQRCGELMNAWELDVPGLLPWRVDAAEALVRLGRTEVAQQLVEAQLERCGSGSPREHGMAMRVLASLGEARHRPMLLRQAAELLQTGADRYELARAQFDLAEAYHALGEFRRAGMITGRAYTLAQGCHAEPLCTALSPKQPSGEVPERTVLAATLSDAEHRVAALAAAGFTNREIAAKLYITVSTVEQHLTRVYRKLDITRRADLPSGLDFGLATRS</sequence>
<organism evidence="4 5">
    <name type="scientific">Planobispora rosea</name>
    <dbReference type="NCBI Taxonomy" id="35762"/>
    <lineage>
        <taxon>Bacteria</taxon>
        <taxon>Bacillati</taxon>
        <taxon>Actinomycetota</taxon>
        <taxon>Actinomycetes</taxon>
        <taxon>Streptosporangiales</taxon>
        <taxon>Streptosporangiaceae</taxon>
        <taxon>Planobispora</taxon>
    </lineage>
</organism>
<evidence type="ECO:0000256" key="1">
    <source>
        <dbReference type="ARBA" id="ARBA00022741"/>
    </source>
</evidence>
<evidence type="ECO:0000256" key="2">
    <source>
        <dbReference type="ARBA" id="ARBA00022840"/>
    </source>
</evidence>
<dbReference type="InterPro" id="IPR011990">
    <property type="entry name" value="TPR-like_helical_dom_sf"/>
</dbReference>
<dbReference type="AlphaFoldDB" id="A0A8J3S738"/>
<keyword evidence="2" id="KW-0067">ATP-binding</keyword>
<name>A0A8J3S738_PLARO</name>
<dbReference type="SUPFAM" id="SSF48452">
    <property type="entry name" value="TPR-like"/>
    <property type="match status" value="1"/>
</dbReference>
<dbReference type="SUPFAM" id="SSF52540">
    <property type="entry name" value="P-loop containing nucleoside triphosphate hydrolases"/>
    <property type="match status" value="1"/>
</dbReference>
<evidence type="ECO:0000313" key="4">
    <source>
        <dbReference type="EMBL" id="GIH89152.1"/>
    </source>
</evidence>
<dbReference type="SMART" id="SM00421">
    <property type="entry name" value="HTH_LUXR"/>
    <property type="match status" value="1"/>
</dbReference>
<feature type="domain" description="HTH luxR-type" evidence="3">
    <location>
        <begin position="852"/>
        <end position="917"/>
    </location>
</feature>
<proteinExistence type="predicted"/>
<dbReference type="GO" id="GO:0006355">
    <property type="term" value="P:regulation of DNA-templated transcription"/>
    <property type="evidence" value="ECO:0007669"/>
    <property type="project" value="InterPro"/>
</dbReference>